<name>A0A023D2A3_ACIMT</name>
<sequence length="129" mass="13632">MAIAGRAARDAVLALDSALPFGLISAPGAGAALGGPWWRGLMARLDLPHVLDCGANAALAAWAMRQGQAYVVFEGPPAQRVSLLVLAETCGSILLLRRPDAFLLTDEPTPYRRRQLADYLAAPQPSTPN</sequence>
<gene>
    <name evidence="1" type="ORF">Amme_016_040</name>
</gene>
<keyword evidence="2" id="KW-1185">Reference proteome</keyword>
<proteinExistence type="predicted"/>
<dbReference type="EMBL" id="BAND01000016">
    <property type="protein sequence ID" value="GAJ28257.1"/>
    <property type="molecule type" value="Genomic_DNA"/>
</dbReference>
<dbReference type="AlphaFoldDB" id="A0A023D2A3"/>
<protein>
    <submittedName>
        <fullName evidence="1">Uncharacterized protein</fullName>
    </submittedName>
</protein>
<reference evidence="2" key="1">
    <citation type="journal article" date="2014" name="FEMS Microbiol. Lett.">
        <title>Draft Genomic DNA Sequence of the Facultatively Methylotrophic Bacterium Acidomonas methanolica type strain MB58.</title>
        <authorList>
            <person name="Higashiura N."/>
            <person name="Hadano H."/>
            <person name="Hirakawa H."/>
            <person name="Matsutani M."/>
            <person name="Takabe S."/>
            <person name="Matsushita K."/>
            <person name="Azuma Y."/>
        </authorList>
    </citation>
    <scope>NUCLEOTIDE SEQUENCE [LARGE SCALE GENOMIC DNA]</scope>
    <source>
        <strain evidence="2">MB58</strain>
    </source>
</reference>
<accession>A0A023D2A3</accession>
<organism evidence="1 2">
    <name type="scientific">Acidomonas methanolica NBRC 104435</name>
    <dbReference type="NCBI Taxonomy" id="1231351"/>
    <lineage>
        <taxon>Bacteria</taxon>
        <taxon>Pseudomonadati</taxon>
        <taxon>Pseudomonadota</taxon>
        <taxon>Alphaproteobacteria</taxon>
        <taxon>Acetobacterales</taxon>
        <taxon>Acetobacteraceae</taxon>
        <taxon>Acidomonas</taxon>
    </lineage>
</organism>
<evidence type="ECO:0000313" key="2">
    <source>
        <dbReference type="Proteomes" id="UP000019760"/>
    </source>
</evidence>
<evidence type="ECO:0000313" key="1">
    <source>
        <dbReference type="EMBL" id="GAJ28257.1"/>
    </source>
</evidence>
<dbReference type="Proteomes" id="UP000019760">
    <property type="component" value="Unassembled WGS sequence"/>
</dbReference>
<comment type="caution">
    <text evidence="1">The sequence shown here is derived from an EMBL/GenBank/DDBJ whole genome shotgun (WGS) entry which is preliminary data.</text>
</comment>
<dbReference type="RefSeq" id="WP_052511685.1">
    <property type="nucleotide sequence ID" value="NZ_BAND01000016.1"/>
</dbReference>
<reference evidence="1 2" key="2">
    <citation type="journal article" date="2014" name="FEMS Microbiol. Lett.">
        <title>Draft genomic DNA sequence of the facultatively methylotrophic bacterium Acidomonas methanolica type strain MB58.</title>
        <authorList>
            <person name="Higashiura N."/>
            <person name="Hadano H."/>
            <person name="Hirakawa H."/>
            <person name="Matsutani M."/>
            <person name="Takabe S."/>
            <person name="Matsushita K."/>
            <person name="Azuma Y."/>
        </authorList>
    </citation>
    <scope>NUCLEOTIDE SEQUENCE [LARGE SCALE GENOMIC DNA]</scope>
    <source>
        <strain evidence="1 2">MB58</strain>
    </source>
</reference>